<dbReference type="PROSITE" id="PS51766">
    <property type="entry name" value="DOCKERIN"/>
    <property type="match status" value="1"/>
</dbReference>
<comment type="caution">
    <text evidence="3">The sequence shown here is derived from an EMBL/GenBank/DDBJ whole genome shotgun (WGS) entry which is preliminary data.</text>
</comment>
<dbReference type="InterPro" id="IPR036439">
    <property type="entry name" value="Dockerin_dom_sf"/>
</dbReference>
<reference evidence="3 4" key="1">
    <citation type="submission" date="2020-08" db="EMBL/GenBank/DDBJ databases">
        <title>Genome public.</title>
        <authorList>
            <person name="Liu C."/>
            <person name="Sun Q."/>
        </authorList>
    </citation>
    <scope>NUCLEOTIDE SEQUENCE [LARGE SCALE GENOMIC DNA]</scope>
    <source>
        <strain evidence="3 4">NSJ-71</strain>
    </source>
</reference>
<feature type="domain" description="Dockerin" evidence="2">
    <location>
        <begin position="291"/>
        <end position="361"/>
    </location>
</feature>
<keyword evidence="1" id="KW-0732">Signal</keyword>
<dbReference type="InterPro" id="IPR002105">
    <property type="entry name" value="Dockerin_1_rpt"/>
</dbReference>
<dbReference type="RefSeq" id="WP_186935855.1">
    <property type="nucleotide sequence ID" value="NZ_JACOPS010000004.1"/>
</dbReference>
<organism evidence="3 4">
    <name type="scientific">Ruminococcus intestinalis</name>
    <dbReference type="NCBI Taxonomy" id="2763066"/>
    <lineage>
        <taxon>Bacteria</taxon>
        <taxon>Bacillati</taxon>
        <taxon>Bacillota</taxon>
        <taxon>Clostridia</taxon>
        <taxon>Eubacteriales</taxon>
        <taxon>Oscillospiraceae</taxon>
        <taxon>Ruminococcus</taxon>
    </lineage>
</organism>
<sequence>MKKLISGIMAIAILASAVLCGTTTAFAADTGNSAVGDVDMWNHDFKNKLTGELMWAIDDIADTDTVAVEIDLTSYYEDIYIFADKNDRLDEIIVNEDGGKTYSDELLRDYEEYKNNIRSQKPDDKKKIIDEKYSVSEIKYFSATECLFCISTKEQILNLGDADIKVSIDLADKDYYSVDTKITWDEFFKIEKQTREYIEQTLAYPCPESDYDIYYFKLSAISEEVKFDYILVEDHYSSNNNIKSLKTGNFVYPIYEDSPAGSYYYADNKVQNAVELYNNGVIDINTLYDLNARYCGDLNADKSTNVNDVTSLQMYLNGSLFVEEDSIFDENRYKIYCDLNDDGKIDVNDVTVLQKYISMTV</sequence>
<evidence type="ECO:0000256" key="1">
    <source>
        <dbReference type="SAM" id="SignalP"/>
    </source>
</evidence>
<dbReference type="Pfam" id="PF00404">
    <property type="entry name" value="Dockerin_1"/>
    <property type="match status" value="1"/>
</dbReference>
<dbReference type="SUPFAM" id="SSF63446">
    <property type="entry name" value="Type I dockerin domain"/>
    <property type="match status" value="1"/>
</dbReference>
<proteinExistence type="predicted"/>
<dbReference type="PROSITE" id="PS00018">
    <property type="entry name" value="EF_HAND_1"/>
    <property type="match status" value="1"/>
</dbReference>
<dbReference type="CDD" id="cd14256">
    <property type="entry name" value="Dockerin_I"/>
    <property type="match status" value="1"/>
</dbReference>
<evidence type="ECO:0000313" key="4">
    <source>
        <dbReference type="Proteomes" id="UP000636755"/>
    </source>
</evidence>
<keyword evidence="4" id="KW-1185">Reference proteome</keyword>
<dbReference type="Gene3D" id="1.10.1330.10">
    <property type="entry name" value="Dockerin domain"/>
    <property type="match status" value="1"/>
</dbReference>
<protein>
    <recommendedName>
        <fullName evidence="2">Dockerin domain-containing protein</fullName>
    </recommendedName>
</protein>
<dbReference type="EMBL" id="JACOPS010000004">
    <property type="protein sequence ID" value="MBC5728786.1"/>
    <property type="molecule type" value="Genomic_DNA"/>
</dbReference>
<accession>A0ABR7HN00</accession>
<dbReference type="InterPro" id="IPR018247">
    <property type="entry name" value="EF_Hand_1_Ca_BS"/>
</dbReference>
<name>A0ABR7HN00_9FIRM</name>
<dbReference type="InterPro" id="IPR016134">
    <property type="entry name" value="Dockerin_dom"/>
</dbReference>
<evidence type="ECO:0000259" key="2">
    <source>
        <dbReference type="PROSITE" id="PS51766"/>
    </source>
</evidence>
<feature type="signal peptide" evidence="1">
    <location>
        <begin position="1"/>
        <end position="27"/>
    </location>
</feature>
<evidence type="ECO:0000313" key="3">
    <source>
        <dbReference type="EMBL" id="MBC5728786.1"/>
    </source>
</evidence>
<feature type="chain" id="PRO_5045520992" description="Dockerin domain-containing protein" evidence="1">
    <location>
        <begin position="28"/>
        <end position="361"/>
    </location>
</feature>
<gene>
    <name evidence="3" type="ORF">H8R91_09710</name>
</gene>
<dbReference type="Proteomes" id="UP000636755">
    <property type="component" value="Unassembled WGS sequence"/>
</dbReference>